<dbReference type="EMBL" id="NUTL01000030">
    <property type="protein sequence ID" value="PHF01932.1"/>
    <property type="molecule type" value="Genomic_DNA"/>
</dbReference>
<sequence length="108" mass="12908">MYRQYCYKVPYTYAQCMADCTPGDPGFDYECRPICWQYKTRPWYLQCTRPTAYTPYGMSQAAPYIPQPNYYPYSYFPMQPSFHCPPDSIKWWVCDDGPTNCHWECLPT</sequence>
<organism evidence="1 2">
    <name type="scientific">Bacillus pseudomycoides</name>
    <dbReference type="NCBI Taxonomy" id="64104"/>
    <lineage>
        <taxon>Bacteria</taxon>
        <taxon>Bacillati</taxon>
        <taxon>Bacillota</taxon>
        <taxon>Bacilli</taxon>
        <taxon>Bacillales</taxon>
        <taxon>Bacillaceae</taxon>
        <taxon>Bacillus</taxon>
        <taxon>Bacillus cereus group</taxon>
    </lineage>
</organism>
<gene>
    <name evidence="1" type="ORF">COF81_08180</name>
</gene>
<comment type="caution">
    <text evidence="1">The sequence shown here is derived from an EMBL/GenBank/DDBJ whole genome shotgun (WGS) entry which is preliminary data.</text>
</comment>
<dbReference type="AlphaFoldDB" id="A0ABD6TA59"/>
<evidence type="ECO:0000313" key="2">
    <source>
        <dbReference type="Proteomes" id="UP000221918"/>
    </source>
</evidence>
<dbReference type="Proteomes" id="UP000221918">
    <property type="component" value="Unassembled WGS sequence"/>
</dbReference>
<proteinExistence type="predicted"/>
<evidence type="ECO:0008006" key="3">
    <source>
        <dbReference type="Google" id="ProtNLM"/>
    </source>
</evidence>
<protein>
    <recommendedName>
        <fullName evidence="3">Spore coat protein</fullName>
    </recommendedName>
</protein>
<evidence type="ECO:0000313" key="1">
    <source>
        <dbReference type="EMBL" id="PHF01932.1"/>
    </source>
</evidence>
<accession>A0ABD6TA59</accession>
<reference evidence="1 2" key="1">
    <citation type="submission" date="2017-09" db="EMBL/GenBank/DDBJ databases">
        <title>Large-scale bioinformatics analysis of Bacillus genomes uncovers conserved roles of natural products in bacterial physiology.</title>
        <authorList>
            <consortium name="Agbiome Team Llc"/>
            <person name="Bleich R.M."/>
            <person name="Grubbs K.J."/>
            <person name="Santa Maria K.C."/>
            <person name="Allen S.E."/>
            <person name="Farag S."/>
            <person name="Shank E.A."/>
            <person name="Bowers A."/>
        </authorList>
    </citation>
    <scope>NUCLEOTIDE SEQUENCE [LARGE SCALE GENOMIC DNA]</scope>
    <source>
        <strain evidence="1 2">AFS037265</strain>
    </source>
</reference>
<name>A0ABD6TA59_9BACI</name>